<dbReference type="AlphaFoldDB" id="T0IZY9"/>
<comment type="caution">
    <text evidence="1">The sequence shown here is derived from an EMBL/GenBank/DDBJ whole genome shotgun (WGS) entry which is preliminary data.</text>
</comment>
<dbReference type="EMBL" id="AUPZ01000020">
    <property type="protein sequence ID" value="EQB34370.1"/>
    <property type="molecule type" value="Genomic_DNA"/>
</dbReference>
<accession>T0IZY9</accession>
<name>T0IZY9_9BACT</name>
<protein>
    <submittedName>
        <fullName evidence="1">Uncharacterized protein</fullName>
    </submittedName>
</protein>
<proteinExistence type="predicted"/>
<reference evidence="1 2" key="1">
    <citation type="submission" date="2013-07" db="EMBL/GenBank/DDBJ databases">
        <title>Sulfurimonas hongkongensis AST-10 Genome Sequencing.</title>
        <authorList>
            <person name="Cai L."/>
            <person name="Zhang T."/>
        </authorList>
    </citation>
    <scope>NUCLEOTIDE SEQUENCE [LARGE SCALE GENOMIC DNA]</scope>
    <source>
        <strain evidence="1 2">AST-10</strain>
    </source>
</reference>
<evidence type="ECO:0000313" key="2">
    <source>
        <dbReference type="Proteomes" id="UP000015520"/>
    </source>
</evidence>
<gene>
    <name evidence="1" type="ORF">M947_11140</name>
</gene>
<evidence type="ECO:0000313" key="1">
    <source>
        <dbReference type="EMBL" id="EQB34370.1"/>
    </source>
</evidence>
<sequence length="89" mass="10599">MEKKEFIFEDKQYEVRSWLQDDNETYTVKVFVNNQPANGYNYSVSIENINDAKRGKFPQDLLGDLINLAENDIKEKKWEKYLETMQGEI</sequence>
<keyword evidence="2" id="KW-1185">Reference proteome</keyword>
<organism evidence="1 2">
    <name type="scientific">Sulfurimonas hongkongensis</name>
    <dbReference type="NCBI Taxonomy" id="1172190"/>
    <lineage>
        <taxon>Bacteria</taxon>
        <taxon>Pseudomonadati</taxon>
        <taxon>Campylobacterota</taxon>
        <taxon>Epsilonproteobacteria</taxon>
        <taxon>Campylobacterales</taxon>
        <taxon>Sulfurimonadaceae</taxon>
        <taxon>Sulfurimonas</taxon>
    </lineage>
</organism>
<dbReference type="RefSeq" id="WP_021288461.1">
    <property type="nucleotide sequence ID" value="NZ_AUPZ01000020.1"/>
</dbReference>
<dbReference type="PATRIC" id="fig|1172190.3.peg.2147"/>
<dbReference type="Proteomes" id="UP000015520">
    <property type="component" value="Unassembled WGS sequence"/>
</dbReference>